<reference evidence="1" key="1">
    <citation type="submission" date="2022-12" db="EMBL/GenBank/DDBJ databases">
        <title>Polyphasic identification of a Novel Hot-Spring Cyanobacterium Ocullathermofonsia sinensis gen nov. sp. nov. and Genomic Insights on its Adaptations to the Thermal Habitat.</title>
        <authorList>
            <person name="Daroch M."/>
            <person name="Tang J."/>
            <person name="Jiang Y."/>
        </authorList>
    </citation>
    <scope>NUCLEOTIDE SEQUENCE</scope>
    <source>
        <strain evidence="1">PKUAC-SCTA174</strain>
    </source>
</reference>
<dbReference type="Proteomes" id="UP001163152">
    <property type="component" value="Chromosome"/>
</dbReference>
<evidence type="ECO:0000313" key="1">
    <source>
        <dbReference type="EMBL" id="WAL59877.1"/>
    </source>
</evidence>
<accession>A0A9E8ZDK2</accession>
<keyword evidence="2" id="KW-1185">Reference proteome</keyword>
<dbReference type="KEGG" id="tsin:OXH18_22335"/>
<dbReference type="RefSeq" id="WP_268609691.1">
    <property type="nucleotide sequence ID" value="NZ_CP113797.1"/>
</dbReference>
<name>A0A9E8ZDK2_9CYAN</name>
<evidence type="ECO:0000313" key="2">
    <source>
        <dbReference type="Proteomes" id="UP001163152"/>
    </source>
</evidence>
<sequence length="56" mass="5978">MSKLEVMMKVFNFSHSIQLVVLTALVTLALPIDSTTFAASGGFCRGTQSSAPVCDR</sequence>
<dbReference type="AlphaFoldDB" id="A0A9E8ZDK2"/>
<gene>
    <name evidence="1" type="ORF">OXH18_22335</name>
</gene>
<protein>
    <submittedName>
        <fullName evidence="1">Uncharacterized protein</fullName>
    </submittedName>
</protein>
<organism evidence="1 2">
    <name type="scientific">Thermocoleostomius sinensis A174</name>
    <dbReference type="NCBI Taxonomy" id="2016057"/>
    <lineage>
        <taxon>Bacteria</taxon>
        <taxon>Bacillati</taxon>
        <taxon>Cyanobacteriota</taxon>
        <taxon>Cyanophyceae</taxon>
        <taxon>Oculatellales</taxon>
        <taxon>Oculatellaceae</taxon>
        <taxon>Thermocoleostomius</taxon>
    </lineage>
</organism>
<dbReference type="EMBL" id="CP113797">
    <property type="protein sequence ID" value="WAL59877.1"/>
    <property type="molecule type" value="Genomic_DNA"/>
</dbReference>
<proteinExistence type="predicted"/>